<reference evidence="2 3" key="1">
    <citation type="submission" date="2013-04" db="EMBL/GenBank/DDBJ databases">
        <title>Draft genome of the heavy metal tolerant bacterium Lysinibacillus sphaericus strain OT4b.31.</title>
        <authorList>
            <person name="Pena-Montenegro T.D."/>
            <person name="Dussan J."/>
        </authorList>
    </citation>
    <scope>NUCLEOTIDE SEQUENCE [LARGE SCALE GENOMIC DNA]</scope>
    <source>
        <strain evidence="2 3">OT4b.31</strain>
    </source>
</reference>
<evidence type="ECO:0000313" key="2">
    <source>
        <dbReference type="EMBL" id="EON73763.1"/>
    </source>
</evidence>
<dbReference type="AlphaFoldDB" id="R7ZI55"/>
<evidence type="ECO:0000313" key="3">
    <source>
        <dbReference type="Proteomes" id="UP000013911"/>
    </source>
</evidence>
<keyword evidence="1" id="KW-0812">Transmembrane</keyword>
<comment type="caution">
    <text evidence="2">The sequence shown here is derived from an EMBL/GenBank/DDBJ whole genome shotgun (WGS) entry which is preliminary data.</text>
</comment>
<feature type="transmembrane region" description="Helical" evidence="1">
    <location>
        <begin position="6"/>
        <end position="27"/>
    </location>
</feature>
<gene>
    <name evidence="2" type="ORF">H131_03839</name>
</gene>
<keyword evidence="1" id="KW-1133">Transmembrane helix</keyword>
<organism evidence="2 3">
    <name type="scientific">Lysinibacillus sphaericus OT4b.31</name>
    <dbReference type="NCBI Taxonomy" id="1285586"/>
    <lineage>
        <taxon>Bacteria</taxon>
        <taxon>Bacillati</taxon>
        <taxon>Bacillota</taxon>
        <taxon>Bacilli</taxon>
        <taxon>Bacillales</taxon>
        <taxon>Bacillaceae</taxon>
        <taxon>Lysinibacillus</taxon>
    </lineage>
</organism>
<dbReference type="RefSeq" id="WP_010857732.1">
    <property type="nucleotide sequence ID" value="NZ_KB933398.1"/>
</dbReference>
<keyword evidence="1" id="KW-0472">Membrane</keyword>
<protein>
    <submittedName>
        <fullName evidence="2">Uncharacterized protein</fullName>
    </submittedName>
</protein>
<accession>R7ZI55</accession>
<dbReference type="eggNOG" id="ENOG5030C4V">
    <property type="taxonomic scope" value="Bacteria"/>
</dbReference>
<dbReference type="EMBL" id="AQPX01000008">
    <property type="protein sequence ID" value="EON73763.1"/>
    <property type="molecule type" value="Genomic_DNA"/>
</dbReference>
<sequence length="159" mass="18990">MIDNFIIFLILSLILFLLSSLIGVYYINKKIYSNDIKILKNFLLKNNLKIDDSNEFKLVFINYESPDFKRMDDFLSSTEVKLHVFLNAPTWLYKTKIEKWKNHNLNQTKEFLFEHKYELVIFDPINNSLSKHSNLLNTFECMEALDVNNKNWKGKKAWV</sequence>
<dbReference type="Proteomes" id="UP000013911">
    <property type="component" value="Unassembled WGS sequence"/>
</dbReference>
<proteinExistence type="predicted"/>
<name>R7ZI55_LYSSH</name>
<evidence type="ECO:0000256" key="1">
    <source>
        <dbReference type="SAM" id="Phobius"/>
    </source>
</evidence>
<dbReference type="HOGENOM" id="CLU_1765794_0_0_9"/>